<dbReference type="AlphaFoldDB" id="A0AAN9BHW0"/>
<keyword evidence="3" id="KW-1185">Reference proteome</keyword>
<name>A0AAN9BHW0_9CAEN</name>
<dbReference type="Proteomes" id="UP001374579">
    <property type="component" value="Unassembled WGS sequence"/>
</dbReference>
<proteinExistence type="predicted"/>
<dbReference type="SUPFAM" id="SSF52540">
    <property type="entry name" value="P-loop containing nucleoside triphosphate hydrolases"/>
    <property type="match status" value="1"/>
</dbReference>
<evidence type="ECO:0000256" key="1">
    <source>
        <dbReference type="SAM" id="MobiDB-lite"/>
    </source>
</evidence>
<feature type="region of interest" description="Disordered" evidence="1">
    <location>
        <begin position="969"/>
        <end position="993"/>
    </location>
</feature>
<dbReference type="EMBL" id="JBAMIC010000007">
    <property type="protein sequence ID" value="KAK7106601.1"/>
    <property type="molecule type" value="Genomic_DNA"/>
</dbReference>
<gene>
    <name evidence="2" type="ORF">V1264_017835</name>
</gene>
<reference evidence="2 3" key="1">
    <citation type="submission" date="2024-02" db="EMBL/GenBank/DDBJ databases">
        <title>Chromosome-scale genome assembly of the rough periwinkle Littorina saxatilis.</title>
        <authorList>
            <person name="De Jode A."/>
            <person name="Faria R."/>
            <person name="Formenti G."/>
            <person name="Sims Y."/>
            <person name="Smith T.P."/>
            <person name="Tracey A."/>
            <person name="Wood J.M.D."/>
            <person name="Zagrodzka Z.B."/>
            <person name="Johannesson K."/>
            <person name="Butlin R.K."/>
            <person name="Leder E.H."/>
        </authorList>
    </citation>
    <scope>NUCLEOTIDE SEQUENCE [LARGE SCALE GENOMIC DNA]</scope>
    <source>
        <strain evidence="2">Snail1</strain>
        <tissue evidence="2">Muscle</tissue>
    </source>
</reference>
<comment type="caution">
    <text evidence="2">The sequence shown here is derived from an EMBL/GenBank/DDBJ whole genome shotgun (WGS) entry which is preliminary data.</text>
</comment>
<accession>A0AAN9BHW0</accession>
<organism evidence="2 3">
    <name type="scientific">Littorina saxatilis</name>
    <dbReference type="NCBI Taxonomy" id="31220"/>
    <lineage>
        <taxon>Eukaryota</taxon>
        <taxon>Metazoa</taxon>
        <taxon>Spiralia</taxon>
        <taxon>Lophotrochozoa</taxon>
        <taxon>Mollusca</taxon>
        <taxon>Gastropoda</taxon>
        <taxon>Caenogastropoda</taxon>
        <taxon>Littorinimorpha</taxon>
        <taxon>Littorinoidea</taxon>
        <taxon>Littorinidae</taxon>
        <taxon>Littorina</taxon>
    </lineage>
</organism>
<dbReference type="InterPro" id="IPR027417">
    <property type="entry name" value="P-loop_NTPase"/>
</dbReference>
<sequence>MASSTSGEDTRDNLVNIVKQLSPDALTRDKLVDIVKQLSPDALARDNLVDILKQLSPDTLTRDSLVDIVKQLSPDTLTRDNLVDIVKQLSPDALTRDNLVDIVKQLSPDALTRDKLMDIVKQLSPDALTRDNLVDIVKQLSPDALTHDNLVDIVKQLYPDALTREKLVDIVKLLSPDALTRDNLVNIVKQLSPDALTREKLDIAKLLSPGALTRDKLMDIVKQLSHDALTRGKLADIVKQLYPDTLTRDNLVDIVKQLSPDTLTRDKLVDFVKQLYPDALTHTYVVPPVHLAWVPYKKDTVPGTDQEVLVLPSSEQLQQQQANIQADFAQQHVLHNLQQLGDSGNEVMFVVSELNFKDYLNKPFYAKHTGKLPKPANLPKELRHHGKQGDFDILVIHRQYGIMIGEIKSVGKTEASQADTVVVKVIDKAVKQLDKCEVNARHMVSDIAPGLTVRKTLFLPFVSHTQLRRILNDKNNSKLQQAVCQSLGAANTAECVQLCCCSDQLSQPASYWHVTPAVLSQLSTWWQHRMACTVDTRLTDQLYLDIVARFIGPATTVSVPCYNGVRVEVRTAGQAVVELGRRLALLVLTLQQLDLMSRDPPLVCITGAPGTGKTVVLVLQGSRWLRQGHDVHVLSTWGDTWAVNTSITQQLEMSLRAGPTPSLTPGSVSYHRYNLWDREADVEQAVNDLLACVKNGHLHVLIDEAFFDSRAKDGPRLTRLVTRLAQQVPHLYLWCAGVLNRDIPPALQTQVFTVPLRSAPAVLREIQPVIHRFKVHDYSDSGVPAPGDGLSVIRLSHHGNAHTGRWPVDCAQCGQDIAAELRRLGVGRSAANSPSRLSYRDVFVLTRSGNLHDDVTNEAGQVTSPASGVVQGLKDAGVPVSVLGYQDWLHNRARWEGAVQDVAVAATDTVTVAWYGWVTGLERRVVAVLQGRDQHDDDEGWTDEEIDREDRLYAVSRCTTQLITVRTPPVTTTTTPSLTTTTTPTTTTTHITT</sequence>
<evidence type="ECO:0000313" key="3">
    <source>
        <dbReference type="Proteomes" id="UP001374579"/>
    </source>
</evidence>
<evidence type="ECO:0000313" key="2">
    <source>
        <dbReference type="EMBL" id="KAK7106601.1"/>
    </source>
</evidence>
<protein>
    <submittedName>
        <fullName evidence="2">Uncharacterized protein</fullName>
    </submittedName>
</protein>